<gene>
    <name evidence="1" type="ORF">BT62DRAFT_928026</name>
</gene>
<proteinExistence type="predicted"/>
<evidence type="ECO:0000313" key="2">
    <source>
        <dbReference type="Proteomes" id="UP000812287"/>
    </source>
</evidence>
<sequence length="51" mass="5776">MHELSDDGHDLLARNCSFEALKDDSIVHHPKDDSRILCVNVVCQDISIHHP</sequence>
<reference evidence="1" key="1">
    <citation type="submission" date="2020-11" db="EMBL/GenBank/DDBJ databases">
        <title>Adaptations for nitrogen fixation in a non-lichenized fungal sporocarp promotes dispersal by wood-feeding termites.</title>
        <authorList>
            <consortium name="DOE Joint Genome Institute"/>
            <person name="Koch R.A."/>
            <person name="Yoon G."/>
            <person name="Arayal U."/>
            <person name="Lail K."/>
            <person name="Amirebrahimi M."/>
            <person name="Labutti K."/>
            <person name="Lipzen A."/>
            <person name="Riley R."/>
            <person name="Barry K."/>
            <person name="Henrissat B."/>
            <person name="Grigoriev I.V."/>
            <person name="Herr J.R."/>
            <person name="Aime M.C."/>
        </authorList>
    </citation>
    <scope>NUCLEOTIDE SEQUENCE</scope>
    <source>
        <strain evidence="1">MCA 3950</strain>
    </source>
</reference>
<dbReference type="EMBL" id="MU250526">
    <property type="protein sequence ID" value="KAG7450746.1"/>
    <property type="molecule type" value="Genomic_DNA"/>
</dbReference>
<dbReference type="RefSeq" id="XP_043044246.1">
    <property type="nucleotide sequence ID" value="XM_043185416.1"/>
</dbReference>
<comment type="caution">
    <text evidence="1">The sequence shown here is derived from an EMBL/GenBank/DDBJ whole genome shotgun (WGS) entry which is preliminary data.</text>
</comment>
<dbReference type="AlphaFoldDB" id="A0A9P7W3Q9"/>
<protein>
    <submittedName>
        <fullName evidence="1">Uncharacterized protein</fullName>
    </submittedName>
</protein>
<evidence type="ECO:0000313" key="1">
    <source>
        <dbReference type="EMBL" id="KAG7450746.1"/>
    </source>
</evidence>
<dbReference type="Proteomes" id="UP000812287">
    <property type="component" value="Unassembled WGS sequence"/>
</dbReference>
<accession>A0A9P7W3Q9</accession>
<name>A0A9P7W3Q9_9AGAR</name>
<organism evidence="1 2">
    <name type="scientific">Guyanagaster necrorhizus</name>
    <dbReference type="NCBI Taxonomy" id="856835"/>
    <lineage>
        <taxon>Eukaryota</taxon>
        <taxon>Fungi</taxon>
        <taxon>Dikarya</taxon>
        <taxon>Basidiomycota</taxon>
        <taxon>Agaricomycotina</taxon>
        <taxon>Agaricomycetes</taxon>
        <taxon>Agaricomycetidae</taxon>
        <taxon>Agaricales</taxon>
        <taxon>Marasmiineae</taxon>
        <taxon>Physalacriaceae</taxon>
        <taxon>Guyanagaster</taxon>
    </lineage>
</organism>
<dbReference type="GeneID" id="66107713"/>
<keyword evidence="2" id="KW-1185">Reference proteome</keyword>